<dbReference type="OrthoDB" id="3181392at2"/>
<sequence>MSDKKENSTIDQILSRIYGNGRGWAFSRKDFALLGNADLIDKSLSILAQKGTIRRVMRGLYDYPRYSKWLQQSLEPDIDQVAHALARKYGWSIQVTGNAALNIMGLSTQVPTRYLYLSDGSSKAYLIGAVELEFKKARYSLLNTKRQDSALLVQALDSLGSANVGQAELQAFARYLAPDKPLPAKIRNAIARDTQYVTSWIQQAIMQILELASSEEAR</sequence>
<keyword evidence="2" id="KW-1185">Reference proteome</keyword>
<accession>A0A4R6TX40</accession>
<dbReference type="InterPro" id="IPR045738">
    <property type="entry name" value="DUF6088"/>
</dbReference>
<organism evidence="1 2">
    <name type="scientific">Thiopseudomonas denitrificans</name>
    <dbReference type="NCBI Taxonomy" id="1501432"/>
    <lineage>
        <taxon>Bacteria</taxon>
        <taxon>Pseudomonadati</taxon>
        <taxon>Pseudomonadota</taxon>
        <taxon>Gammaproteobacteria</taxon>
        <taxon>Pseudomonadales</taxon>
        <taxon>Pseudomonadaceae</taxon>
        <taxon>Thiopseudomonas</taxon>
    </lineage>
</organism>
<evidence type="ECO:0000313" key="2">
    <source>
        <dbReference type="Proteomes" id="UP000294575"/>
    </source>
</evidence>
<name>A0A4R6TX40_9GAMM</name>
<protein>
    <submittedName>
        <fullName evidence="1">Uncharacterized protein</fullName>
    </submittedName>
</protein>
<evidence type="ECO:0000313" key="1">
    <source>
        <dbReference type="EMBL" id="TDQ37846.1"/>
    </source>
</evidence>
<dbReference type="Pfam" id="PF19570">
    <property type="entry name" value="DUF6088"/>
    <property type="match status" value="1"/>
</dbReference>
<reference evidence="1 2" key="1">
    <citation type="submission" date="2019-03" db="EMBL/GenBank/DDBJ databases">
        <title>Genomic Encyclopedia of Type Strains, Phase IV (KMG-IV): sequencing the most valuable type-strain genomes for metagenomic binning, comparative biology and taxonomic classification.</title>
        <authorList>
            <person name="Goeker M."/>
        </authorList>
    </citation>
    <scope>NUCLEOTIDE SEQUENCE [LARGE SCALE GENOMIC DNA]</scope>
    <source>
        <strain evidence="1 2">DSM 28679</strain>
    </source>
</reference>
<gene>
    <name evidence="1" type="ORF">DFQ45_10672</name>
</gene>
<dbReference type="Proteomes" id="UP000294575">
    <property type="component" value="Unassembled WGS sequence"/>
</dbReference>
<dbReference type="AlphaFoldDB" id="A0A4R6TX40"/>
<dbReference type="EMBL" id="SNYK01000006">
    <property type="protein sequence ID" value="TDQ37846.1"/>
    <property type="molecule type" value="Genomic_DNA"/>
</dbReference>
<comment type="caution">
    <text evidence="1">The sequence shown here is derived from an EMBL/GenBank/DDBJ whole genome shotgun (WGS) entry which is preliminary data.</text>
</comment>
<proteinExistence type="predicted"/>
<dbReference type="RefSeq" id="WP_101495936.1">
    <property type="nucleotide sequence ID" value="NZ_LNJZ01000003.1"/>
</dbReference>